<sequence length="264" mass="29643">MNRWNSTTSSIVNGVNAQGHFVVPSIPTVIPPLPSSSQLLPSARQQHGDSSSHSSQQQRTYNNYSMPVPSMPMPQPDPSYGADAGPSTIVRRPTDILRELRGEREEIPHSRNSYSEDRPEAAEPAYSEYDWDGDYQHPPSPPSHSHSQSQSSSRRQQPLRNWEYEYEYGYSDSDNANVGVYSSDEFINYSLLSHIAVQLRDKVPRGTHVKGRQPYEGAFTGQEVVVSISSLVVLLAFLQSFYDLKLFVTPSNRSSKNTYCSITR</sequence>
<dbReference type="AlphaFoldDB" id="A0A9P5U0D7"/>
<organism evidence="2 3">
    <name type="scientific">Rhodocollybia butyracea</name>
    <dbReference type="NCBI Taxonomy" id="206335"/>
    <lineage>
        <taxon>Eukaryota</taxon>
        <taxon>Fungi</taxon>
        <taxon>Dikarya</taxon>
        <taxon>Basidiomycota</taxon>
        <taxon>Agaricomycotina</taxon>
        <taxon>Agaricomycetes</taxon>
        <taxon>Agaricomycetidae</taxon>
        <taxon>Agaricales</taxon>
        <taxon>Marasmiineae</taxon>
        <taxon>Omphalotaceae</taxon>
        <taxon>Rhodocollybia</taxon>
    </lineage>
</organism>
<feature type="region of interest" description="Disordered" evidence="1">
    <location>
        <begin position="33"/>
        <end position="158"/>
    </location>
</feature>
<evidence type="ECO:0000256" key="1">
    <source>
        <dbReference type="SAM" id="MobiDB-lite"/>
    </source>
</evidence>
<gene>
    <name evidence="2" type="ORF">BDP27DRAFT_290077</name>
</gene>
<keyword evidence="3" id="KW-1185">Reference proteome</keyword>
<name>A0A9P5U0D7_9AGAR</name>
<feature type="compositionally biased region" description="Low complexity" evidence="1">
    <location>
        <begin position="143"/>
        <end position="158"/>
    </location>
</feature>
<dbReference type="OrthoDB" id="2272012at2759"/>
<evidence type="ECO:0000313" key="2">
    <source>
        <dbReference type="EMBL" id="KAF9062490.1"/>
    </source>
</evidence>
<feature type="compositionally biased region" description="Low complexity" evidence="1">
    <location>
        <begin position="48"/>
        <end position="58"/>
    </location>
</feature>
<accession>A0A9P5U0D7</accession>
<dbReference type="Proteomes" id="UP000772434">
    <property type="component" value="Unassembled WGS sequence"/>
</dbReference>
<evidence type="ECO:0000313" key="3">
    <source>
        <dbReference type="Proteomes" id="UP000772434"/>
    </source>
</evidence>
<comment type="caution">
    <text evidence="2">The sequence shown here is derived from an EMBL/GenBank/DDBJ whole genome shotgun (WGS) entry which is preliminary data.</text>
</comment>
<feature type="compositionally biased region" description="Basic and acidic residues" evidence="1">
    <location>
        <begin position="92"/>
        <end position="121"/>
    </location>
</feature>
<protein>
    <submittedName>
        <fullName evidence="2">Uncharacterized protein</fullName>
    </submittedName>
</protein>
<dbReference type="EMBL" id="JADNRY010000171">
    <property type="protein sequence ID" value="KAF9062490.1"/>
    <property type="molecule type" value="Genomic_DNA"/>
</dbReference>
<reference evidence="2" key="1">
    <citation type="submission" date="2020-11" db="EMBL/GenBank/DDBJ databases">
        <authorList>
            <consortium name="DOE Joint Genome Institute"/>
            <person name="Ahrendt S."/>
            <person name="Riley R."/>
            <person name="Andreopoulos W."/>
            <person name="Labutti K."/>
            <person name="Pangilinan J."/>
            <person name="Ruiz-Duenas F.J."/>
            <person name="Barrasa J.M."/>
            <person name="Sanchez-Garcia M."/>
            <person name="Camarero S."/>
            <person name="Miyauchi S."/>
            <person name="Serrano A."/>
            <person name="Linde D."/>
            <person name="Babiker R."/>
            <person name="Drula E."/>
            <person name="Ayuso-Fernandez I."/>
            <person name="Pacheco R."/>
            <person name="Padilla G."/>
            <person name="Ferreira P."/>
            <person name="Barriuso J."/>
            <person name="Kellner H."/>
            <person name="Castanera R."/>
            <person name="Alfaro M."/>
            <person name="Ramirez L."/>
            <person name="Pisabarro A.G."/>
            <person name="Kuo A."/>
            <person name="Tritt A."/>
            <person name="Lipzen A."/>
            <person name="He G."/>
            <person name="Yan M."/>
            <person name="Ng V."/>
            <person name="Cullen D."/>
            <person name="Martin F."/>
            <person name="Rosso M.-N."/>
            <person name="Henrissat B."/>
            <person name="Hibbett D."/>
            <person name="Martinez A.T."/>
            <person name="Grigoriev I.V."/>
        </authorList>
    </citation>
    <scope>NUCLEOTIDE SEQUENCE</scope>
    <source>
        <strain evidence="2">AH 40177</strain>
    </source>
</reference>
<proteinExistence type="predicted"/>